<sequence length="117" mass="13326">MTNTIVILVFLCCIIAHIECNKTFIECLDSNDKGELAFVKSRTSSPVDQVIREHIPASMYKSEISCIMILHDNHTTPAVIKGGLRFKYVVIEFDFDLLLESSYVIYIYTLEEEDSSV</sequence>
<reference evidence="2" key="1">
    <citation type="submission" date="2025-08" db="UniProtKB">
        <authorList>
            <consortium name="RefSeq"/>
        </authorList>
    </citation>
    <scope>IDENTIFICATION</scope>
    <source>
        <tissue evidence="2">Whole insect</tissue>
    </source>
</reference>
<dbReference type="RefSeq" id="XP_028129666.1">
    <property type="nucleotide sequence ID" value="XM_028273865.1"/>
</dbReference>
<dbReference type="AlphaFoldDB" id="A0A6P7F2V4"/>
<dbReference type="KEGG" id="dvv:114325735"/>
<gene>
    <name evidence="2" type="primary">LOC114325735</name>
</gene>
<feature type="signal peptide" evidence="1">
    <location>
        <begin position="1"/>
        <end position="20"/>
    </location>
</feature>
<organism evidence="2">
    <name type="scientific">Diabrotica virgifera virgifera</name>
    <name type="common">western corn rootworm</name>
    <dbReference type="NCBI Taxonomy" id="50390"/>
    <lineage>
        <taxon>Eukaryota</taxon>
        <taxon>Metazoa</taxon>
        <taxon>Ecdysozoa</taxon>
        <taxon>Arthropoda</taxon>
        <taxon>Hexapoda</taxon>
        <taxon>Insecta</taxon>
        <taxon>Pterygota</taxon>
        <taxon>Neoptera</taxon>
        <taxon>Endopterygota</taxon>
        <taxon>Coleoptera</taxon>
        <taxon>Polyphaga</taxon>
        <taxon>Cucujiformia</taxon>
        <taxon>Chrysomeloidea</taxon>
        <taxon>Chrysomelidae</taxon>
        <taxon>Galerucinae</taxon>
        <taxon>Diabroticina</taxon>
        <taxon>Diabroticites</taxon>
        <taxon>Diabrotica</taxon>
    </lineage>
</organism>
<evidence type="ECO:0000256" key="1">
    <source>
        <dbReference type="SAM" id="SignalP"/>
    </source>
</evidence>
<dbReference type="InParanoid" id="A0A6P7F2V4"/>
<protein>
    <submittedName>
        <fullName evidence="2">Uncharacterized protein LOC114325735</fullName>
    </submittedName>
</protein>
<evidence type="ECO:0000313" key="2">
    <source>
        <dbReference type="RefSeq" id="XP_028129666.1"/>
    </source>
</evidence>
<feature type="chain" id="PRO_5028260123" evidence="1">
    <location>
        <begin position="21"/>
        <end position="117"/>
    </location>
</feature>
<proteinExistence type="predicted"/>
<accession>A0A6P7F2V4</accession>
<name>A0A6P7F2V4_DIAVI</name>
<keyword evidence="1" id="KW-0732">Signal</keyword>